<evidence type="ECO:0000256" key="1">
    <source>
        <dbReference type="SAM" id="MobiDB-lite"/>
    </source>
</evidence>
<keyword evidence="3" id="KW-1185">Reference proteome</keyword>
<feature type="compositionally biased region" description="Pro residues" evidence="1">
    <location>
        <begin position="45"/>
        <end position="63"/>
    </location>
</feature>
<feature type="compositionally biased region" description="Polar residues" evidence="1">
    <location>
        <begin position="28"/>
        <end position="41"/>
    </location>
</feature>
<name>A0A8T0GYA8_CERPU</name>
<sequence length="107" mass="11561">MPLPAATPPQPSREMPRLPASARPPCTGTDSAVSRTAHTAESPSHTPPPPPTSSCNQPQPPRAPDLDLPPTRNPNQHRSSRRPSLDLQESDALSWVTTTVARNREHP</sequence>
<protein>
    <submittedName>
        <fullName evidence="2">Uncharacterized protein</fullName>
    </submittedName>
</protein>
<gene>
    <name evidence="2" type="ORF">KC19_8G031200</name>
</gene>
<dbReference type="EMBL" id="CM026429">
    <property type="protein sequence ID" value="KAG0563435.1"/>
    <property type="molecule type" value="Genomic_DNA"/>
</dbReference>
<reference evidence="2" key="1">
    <citation type="submission" date="2020-06" db="EMBL/GenBank/DDBJ databases">
        <title>WGS assembly of Ceratodon purpureus strain R40.</title>
        <authorList>
            <person name="Carey S.B."/>
            <person name="Jenkins J."/>
            <person name="Shu S."/>
            <person name="Lovell J.T."/>
            <person name="Sreedasyam A."/>
            <person name="Maumus F."/>
            <person name="Tiley G.P."/>
            <person name="Fernandez-Pozo N."/>
            <person name="Barry K."/>
            <person name="Chen C."/>
            <person name="Wang M."/>
            <person name="Lipzen A."/>
            <person name="Daum C."/>
            <person name="Saski C.A."/>
            <person name="Payton A.C."/>
            <person name="Mcbreen J.C."/>
            <person name="Conrad R.E."/>
            <person name="Kollar L.M."/>
            <person name="Olsson S."/>
            <person name="Huttunen S."/>
            <person name="Landis J.B."/>
            <person name="Wickett N.J."/>
            <person name="Johnson M.G."/>
            <person name="Rensing S.A."/>
            <person name="Grimwood J."/>
            <person name="Schmutz J."/>
            <person name="Mcdaniel S.F."/>
        </authorList>
    </citation>
    <scope>NUCLEOTIDE SEQUENCE</scope>
    <source>
        <strain evidence="2">R40</strain>
    </source>
</reference>
<feature type="region of interest" description="Disordered" evidence="1">
    <location>
        <begin position="1"/>
        <end position="107"/>
    </location>
</feature>
<comment type="caution">
    <text evidence="2">The sequence shown here is derived from an EMBL/GenBank/DDBJ whole genome shotgun (WGS) entry which is preliminary data.</text>
</comment>
<organism evidence="2 3">
    <name type="scientific">Ceratodon purpureus</name>
    <name type="common">Fire moss</name>
    <name type="synonym">Dicranum purpureum</name>
    <dbReference type="NCBI Taxonomy" id="3225"/>
    <lineage>
        <taxon>Eukaryota</taxon>
        <taxon>Viridiplantae</taxon>
        <taxon>Streptophyta</taxon>
        <taxon>Embryophyta</taxon>
        <taxon>Bryophyta</taxon>
        <taxon>Bryophytina</taxon>
        <taxon>Bryopsida</taxon>
        <taxon>Dicranidae</taxon>
        <taxon>Pseudoditrichales</taxon>
        <taxon>Ditrichaceae</taxon>
        <taxon>Ceratodon</taxon>
    </lineage>
</organism>
<feature type="compositionally biased region" description="Pro residues" evidence="1">
    <location>
        <begin position="1"/>
        <end position="11"/>
    </location>
</feature>
<evidence type="ECO:0000313" key="3">
    <source>
        <dbReference type="Proteomes" id="UP000822688"/>
    </source>
</evidence>
<evidence type="ECO:0000313" key="2">
    <source>
        <dbReference type="EMBL" id="KAG0563435.1"/>
    </source>
</evidence>
<accession>A0A8T0GYA8</accession>
<dbReference type="AlphaFoldDB" id="A0A8T0GYA8"/>
<proteinExistence type="predicted"/>
<dbReference type="Proteomes" id="UP000822688">
    <property type="component" value="Chromosome 8"/>
</dbReference>